<dbReference type="HOGENOM" id="CLU_940098_0_0_1"/>
<dbReference type="OrthoDB" id="4158087at2759"/>
<name>W9WPF9_9EURO</name>
<dbReference type="RefSeq" id="XP_007756647.1">
    <property type="nucleotide sequence ID" value="XM_007758457.1"/>
</dbReference>
<comment type="caution">
    <text evidence="1">The sequence shown here is derived from an EMBL/GenBank/DDBJ whole genome shotgun (WGS) entry which is preliminary data.</text>
</comment>
<accession>W9WPF9</accession>
<gene>
    <name evidence="1" type="ORF">A1O7_04446</name>
</gene>
<sequence length="296" mass="33337">MHWGALKRLLLERGGFPALRHNTPMHTKLVWSFIALSGPTPDGNPAYEDSYTELAAATPGSPAKGSKSAFRSSCEEFVQFFDNRRRQALTNLPSTPAQQREFRSHRFQNTIFQEGTELSRALESRDTGFLSADKRRSVDNCRMACLIYLNLIMAEYGVLSPATENYLRSLQRILDQDDDDSSLTAEHLLWTLLAAFPPEEHYKRIWKMCRLVAVVKCARAHTWVAVENALRTFLRAPESVAGLEAVTSGWNREDFLTEVQRQEGTDEVAALFHTRHGADVPCSEGCQICALKPATF</sequence>
<dbReference type="Proteomes" id="UP000019473">
    <property type="component" value="Unassembled WGS sequence"/>
</dbReference>
<proteinExistence type="predicted"/>
<dbReference type="EMBL" id="AMGW01000003">
    <property type="protein sequence ID" value="EXJ60294.1"/>
    <property type="molecule type" value="Genomic_DNA"/>
</dbReference>
<keyword evidence="2" id="KW-1185">Reference proteome</keyword>
<dbReference type="GeneID" id="19179032"/>
<evidence type="ECO:0000313" key="1">
    <source>
        <dbReference type="EMBL" id="EXJ60294.1"/>
    </source>
</evidence>
<protein>
    <submittedName>
        <fullName evidence="1">Uncharacterized protein</fullName>
    </submittedName>
</protein>
<reference evidence="1 2" key="1">
    <citation type="submission" date="2013-03" db="EMBL/GenBank/DDBJ databases">
        <title>The Genome Sequence of Cladophialophora yegresii CBS 114405.</title>
        <authorList>
            <consortium name="The Broad Institute Genomics Platform"/>
            <person name="Cuomo C."/>
            <person name="de Hoog S."/>
            <person name="Gorbushina A."/>
            <person name="Walker B."/>
            <person name="Young S.K."/>
            <person name="Zeng Q."/>
            <person name="Gargeya S."/>
            <person name="Fitzgerald M."/>
            <person name="Haas B."/>
            <person name="Abouelleil A."/>
            <person name="Allen A.W."/>
            <person name="Alvarado L."/>
            <person name="Arachchi H.M."/>
            <person name="Berlin A.M."/>
            <person name="Chapman S.B."/>
            <person name="Gainer-Dewar J."/>
            <person name="Goldberg J."/>
            <person name="Griggs A."/>
            <person name="Gujja S."/>
            <person name="Hansen M."/>
            <person name="Howarth C."/>
            <person name="Imamovic A."/>
            <person name="Ireland A."/>
            <person name="Larimer J."/>
            <person name="McCowan C."/>
            <person name="Murphy C."/>
            <person name="Pearson M."/>
            <person name="Poon T.W."/>
            <person name="Priest M."/>
            <person name="Roberts A."/>
            <person name="Saif S."/>
            <person name="Shea T."/>
            <person name="Sisk P."/>
            <person name="Sykes S."/>
            <person name="Wortman J."/>
            <person name="Nusbaum C."/>
            <person name="Birren B."/>
        </authorList>
    </citation>
    <scope>NUCLEOTIDE SEQUENCE [LARGE SCALE GENOMIC DNA]</scope>
    <source>
        <strain evidence="1 2">CBS 114405</strain>
    </source>
</reference>
<evidence type="ECO:0000313" key="2">
    <source>
        <dbReference type="Proteomes" id="UP000019473"/>
    </source>
</evidence>
<dbReference type="STRING" id="1182544.W9WPF9"/>
<organism evidence="1 2">
    <name type="scientific">Cladophialophora yegresii CBS 114405</name>
    <dbReference type="NCBI Taxonomy" id="1182544"/>
    <lineage>
        <taxon>Eukaryota</taxon>
        <taxon>Fungi</taxon>
        <taxon>Dikarya</taxon>
        <taxon>Ascomycota</taxon>
        <taxon>Pezizomycotina</taxon>
        <taxon>Eurotiomycetes</taxon>
        <taxon>Chaetothyriomycetidae</taxon>
        <taxon>Chaetothyriales</taxon>
        <taxon>Herpotrichiellaceae</taxon>
        <taxon>Cladophialophora</taxon>
    </lineage>
</organism>
<dbReference type="AlphaFoldDB" id="W9WPF9"/>
<dbReference type="VEuPathDB" id="FungiDB:A1O7_04446"/>